<accession>A0A6J4TTJ9</accession>
<gene>
    <name evidence="2" type="ORF">AVDCRST_MAG67-4333</name>
</gene>
<dbReference type="EMBL" id="CADCVQ010000171">
    <property type="protein sequence ID" value="CAA9531685.1"/>
    <property type="molecule type" value="Genomic_DNA"/>
</dbReference>
<feature type="region of interest" description="Disordered" evidence="1">
    <location>
        <begin position="22"/>
        <end position="51"/>
    </location>
</feature>
<protein>
    <submittedName>
        <fullName evidence="2">Uncharacterized protein</fullName>
    </submittedName>
</protein>
<proteinExistence type="predicted"/>
<dbReference type="AlphaFoldDB" id="A0A6J4TTJ9"/>
<evidence type="ECO:0000256" key="1">
    <source>
        <dbReference type="SAM" id="MobiDB-lite"/>
    </source>
</evidence>
<organism evidence="2">
    <name type="scientific">uncultured Solirubrobacteraceae bacterium</name>
    <dbReference type="NCBI Taxonomy" id="1162706"/>
    <lineage>
        <taxon>Bacteria</taxon>
        <taxon>Bacillati</taxon>
        <taxon>Actinomycetota</taxon>
        <taxon>Thermoleophilia</taxon>
        <taxon>Solirubrobacterales</taxon>
        <taxon>Solirubrobacteraceae</taxon>
        <taxon>environmental samples</taxon>
    </lineage>
</organism>
<name>A0A6J4TTJ9_9ACTN</name>
<sequence>MPRRRWEALLALLELTRPSMNAVAQPSTPVHRTAGEHVRSPPRAVVGSRRR</sequence>
<evidence type="ECO:0000313" key="2">
    <source>
        <dbReference type="EMBL" id="CAA9531685.1"/>
    </source>
</evidence>
<reference evidence="2" key="1">
    <citation type="submission" date="2020-02" db="EMBL/GenBank/DDBJ databases">
        <authorList>
            <person name="Meier V. D."/>
        </authorList>
    </citation>
    <scope>NUCLEOTIDE SEQUENCE</scope>
    <source>
        <strain evidence="2">AVDCRST_MAG67</strain>
    </source>
</reference>